<dbReference type="PANTHER" id="PTHR45532">
    <property type="entry name" value="WD REPEAT-CONTAINING PROTEIN 97"/>
    <property type="match status" value="1"/>
</dbReference>
<feature type="region of interest" description="Disordered" evidence="1">
    <location>
        <begin position="1431"/>
        <end position="1453"/>
    </location>
</feature>
<dbReference type="InterPro" id="IPR011047">
    <property type="entry name" value="Quinoprotein_ADH-like_sf"/>
</dbReference>
<dbReference type="EMBL" id="FNXT01001307">
    <property type="protein sequence ID" value="SZX78165.1"/>
    <property type="molecule type" value="Genomic_DNA"/>
</dbReference>
<reference evidence="2 4" key="1">
    <citation type="submission" date="2016-10" db="EMBL/GenBank/DDBJ databases">
        <authorList>
            <person name="Cai Z."/>
        </authorList>
    </citation>
    <scope>NUCLEOTIDE SEQUENCE [LARGE SCALE GENOMIC DNA]</scope>
</reference>
<name>A0A383W2W0_TETOB</name>
<feature type="compositionally biased region" description="Basic residues" evidence="1">
    <location>
        <begin position="1331"/>
        <end position="1345"/>
    </location>
</feature>
<dbReference type="InterPro" id="IPR015943">
    <property type="entry name" value="WD40/YVTN_repeat-like_dom_sf"/>
</dbReference>
<dbReference type="PANTHER" id="PTHR45532:SF1">
    <property type="entry name" value="WD REPEAT-CONTAINING PROTEIN 97"/>
    <property type="match status" value="1"/>
</dbReference>
<evidence type="ECO:0000313" key="2">
    <source>
        <dbReference type="EMBL" id="SZX71503.1"/>
    </source>
</evidence>
<dbReference type="InterPro" id="IPR036322">
    <property type="entry name" value="WD40_repeat_dom_sf"/>
</dbReference>
<feature type="compositionally biased region" description="Basic residues" evidence="1">
    <location>
        <begin position="1302"/>
        <end position="1311"/>
    </location>
</feature>
<protein>
    <submittedName>
        <fullName evidence="2">Uncharacterized protein</fullName>
    </submittedName>
</protein>
<evidence type="ECO:0000313" key="4">
    <source>
        <dbReference type="Proteomes" id="UP000256970"/>
    </source>
</evidence>
<dbReference type="SMART" id="SM00320">
    <property type="entry name" value="WD40"/>
    <property type="match status" value="4"/>
</dbReference>
<evidence type="ECO:0000256" key="1">
    <source>
        <dbReference type="SAM" id="MobiDB-lite"/>
    </source>
</evidence>
<feature type="region of interest" description="Disordered" evidence="1">
    <location>
        <begin position="1042"/>
        <end position="1079"/>
    </location>
</feature>
<dbReference type="SUPFAM" id="SSF50998">
    <property type="entry name" value="Quinoprotein alcohol dehydrogenase-like"/>
    <property type="match status" value="1"/>
</dbReference>
<dbReference type="InterPro" id="IPR001680">
    <property type="entry name" value="WD40_rpt"/>
</dbReference>
<feature type="region of interest" description="Disordered" evidence="1">
    <location>
        <begin position="652"/>
        <end position="672"/>
    </location>
</feature>
<feature type="compositionally biased region" description="Low complexity" evidence="1">
    <location>
        <begin position="778"/>
        <end position="803"/>
    </location>
</feature>
<feature type="region of interest" description="Disordered" evidence="1">
    <location>
        <begin position="773"/>
        <end position="843"/>
    </location>
</feature>
<dbReference type="Gene3D" id="2.130.10.10">
    <property type="entry name" value="YVTN repeat-like/Quinoprotein amine dehydrogenase"/>
    <property type="match status" value="2"/>
</dbReference>
<organism evidence="2 4">
    <name type="scientific">Tetradesmus obliquus</name>
    <name type="common">Green alga</name>
    <name type="synonym">Acutodesmus obliquus</name>
    <dbReference type="NCBI Taxonomy" id="3088"/>
    <lineage>
        <taxon>Eukaryota</taxon>
        <taxon>Viridiplantae</taxon>
        <taxon>Chlorophyta</taxon>
        <taxon>core chlorophytes</taxon>
        <taxon>Chlorophyceae</taxon>
        <taxon>CS clade</taxon>
        <taxon>Sphaeropleales</taxon>
        <taxon>Scenedesmaceae</taxon>
        <taxon>Tetradesmus</taxon>
    </lineage>
</organism>
<dbReference type="STRING" id="3088.A0A383W2W0"/>
<gene>
    <name evidence="2" type="ORF">BQ4739_LOCUS11642</name>
    <name evidence="3" type="ORF">BQ4739_LOCUS18480</name>
</gene>
<keyword evidence="4" id="KW-1185">Reference proteome</keyword>
<evidence type="ECO:0000313" key="3">
    <source>
        <dbReference type="EMBL" id="SZX78165.1"/>
    </source>
</evidence>
<feature type="compositionally biased region" description="Low complexity" evidence="1">
    <location>
        <begin position="813"/>
        <end position="837"/>
    </location>
</feature>
<feature type="compositionally biased region" description="Low complexity" evidence="1">
    <location>
        <begin position="1437"/>
        <end position="1453"/>
    </location>
</feature>
<proteinExistence type="predicted"/>
<feature type="region of interest" description="Disordered" evidence="1">
    <location>
        <begin position="1108"/>
        <end position="1148"/>
    </location>
</feature>
<dbReference type="SUPFAM" id="SSF50978">
    <property type="entry name" value="WD40 repeat-like"/>
    <property type="match status" value="1"/>
</dbReference>
<feature type="region of interest" description="Disordered" evidence="1">
    <location>
        <begin position="1292"/>
        <end position="1352"/>
    </location>
</feature>
<feature type="compositionally biased region" description="Low complexity" evidence="1">
    <location>
        <begin position="1128"/>
        <end position="1148"/>
    </location>
</feature>
<dbReference type="Proteomes" id="UP000256970">
    <property type="component" value="Unassembled WGS sequence"/>
</dbReference>
<dbReference type="Pfam" id="PF00400">
    <property type="entry name" value="WD40"/>
    <property type="match status" value="1"/>
</dbReference>
<feature type="region of interest" description="Disordered" evidence="1">
    <location>
        <begin position="944"/>
        <end position="966"/>
    </location>
</feature>
<accession>A0A383W2W0</accession>
<dbReference type="EMBL" id="FNXT01001056">
    <property type="protein sequence ID" value="SZX71503.1"/>
    <property type="molecule type" value="Genomic_DNA"/>
</dbReference>
<sequence length="1453" mass="149778">MRTPRNKHGDVLPPGFNEDITYQQGNCIKSISTCGRGHPTFLSLDQSALHVFSRPPLDPDHNEVQHTKALQRPNFVSAVCHAVPTGLGAASGVILAACLDCSLKVYAMERLRLRSSMTWTCGVVTALLYNSHNDTIITAGAAGVKLWGSKADCEGYAHEKALPASDRPWLSAAGEVVPWCYGRFQQAQELLTYQVPGLKTKLTAADMAVPDAGDISWVSDMQLLAQQQLLLVMFQADVYGYDAASGARLYSWRGLAQQPLVSMAFLAGQQQLVTAAREPTIAVWQLQQGGRLDRLCSLGRFAAGVHCVAPAAGRPWLLSASLDGFVVAWSTDSWQQLFRMKLPEAVGSIQFYKPDHFLCLAGNMVKFFKLRQAAQPWMSASCALTSLEPAGHGLLMATFSDSSIRLLDASSTSSDRSALTTVPQLSSAGLLKAAADLAGGRLFALLSNGHVHVWELHLTRPPVLQEAWTHLERERCCSMAFMQGASMDAAAARSLGLSVREAAPAAAKGADPQAAGQDTAAPAAAAAEVMARGVTEDHLFIGTAKGEVLVCDASRQGLLVLRVPVLKLLPVSLLWLDAARNRMVVAGGSVVRLWDLASLTCIAELEASHQLLCGHIMDGVLLLGSSCGRCHMLSLDTGRSVSAAAAPQTAAAASSHGGSNGSGSSGSSGDHDGPVTCISGNSNLQHFVTCSRDGYVKLFGLDRRLRASIYLGTPLAAAAFLNDSGDLLVAPAGAGAAAAAAGPAGAAGALLVVRGDSYAVTARSRRGELSTIFDDARAASAPASARRNSSTSPQQQQQQQQQEQHQHATGEGLQQASLSHLSPLQLPGSQQSPGPSSDRSLNVEPSIQPAAYVHSSSRPPLDLDEARAKAELARAMAAPRSSYRQNTISRAVQQQGSGVAAGAAAASMAAVQPASAADACGAAGRKLGRGPKGVGFHQAPAVPFDTQRTPQQQPADVGGQQPGCSLPQLKQVSAAFTNLSLALGTPSQQQHDQQQQQSEAGLGTAGFPAITAVRAGTGGFQAVGCTSAATAAAAAAATPGVPAARHSSSHGAAFAGTSSRKKRHSSSAGGPGSSSSKGQLQTRFEFNLAAMQADRWRAAGLRKTVSEVGRQGSATAGSSSCSEDDCSSRSSSSSSELGSESSSGSDCSHQAEVAGAAGAGAGCAATGLTRAAAAATAPAAGDVTFTVGQLCVQVPREPTRQQQQVEQQSSAQLVHQSSSSSSSKAGAGDSAEVSSSSAGASAGLQAARRLLGLQPSMRSAVQVVQHPDAFLEDVPPAAELQQLLARYRAQVASGSGSGAAGKKVKGKKIKKSGSADVDGLPAGDAAADAKPKKKKKKKGKGKGRKQQQPQQPVYLSQMDHLLHTVSDAGVLVELREAEAHDMRQAAARKHWAALPAAAAAATASSAAGDGSSRGRGAGGCSRVERLLSSLSGKRAAETAADANPGAAAAAMER</sequence>
<feature type="region of interest" description="Disordered" evidence="1">
    <location>
        <begin position="1198"/>
        <end position="1236"/>
    </location>
</feature>